<evidence type="ECO:0000256" key="1">
    <source>
        <dbReference type="ARBA" id="ARBA00001947"/>
    </source>
</evidence>
<keyword evidence="6 11" id="KW-0378">Hydrolase</keyword>
<dbReference type="SUPFAM" id="SSF50156">
    <property type="entry name" value="PDZ domain-like"/>
    <property type="match status" value="1"/>
</dbReference>
<feature type="transmembrane region" description="Helical" evidence="11">
    <location>
        <begin position="170"/>
        <end position="193"/>
    </location>
</feature>
<evidence type="ECO:0000256" key="6">
    <source>
        <dbReference type="ARBA" id="ARBA00022801"/>
    </source>
</evidence>
<dbReference type="EMBL" id="JAAMFJ010000001">
    <property type="protein sequence ID" value="MBS9336135.1"/>
    <property type="molecule type" value="Genomic_DNA"/>
</dbReference>
<feature type="domain" description="PDZ" evidence="12">
    <location>
        <begin position="189"/>
        <end position="259"/>
    </location>
</feature>
<dbReference type="PANTHER" id="PTHR42837">
    <property type="entry name" value="REGULATOR OF SIGMA-E PROTEASE RSEP"/>
    <property type="match status" value="1"/>
</dbReference>
<dbReference type="InterPro" id="IPR041489">
    <property type="entry name" value="PDZ_6"/>
</dbReference>
<keyword evidence="9 11" id="KW-0482">Metalloprotease</keyword>
<dbReference type="Pfam" id="PF02163">
    <property type="entry name" value="Peptidase_M50"/>
    <property type="match status" value="1"/>
</dbReference>
<dbReference type="CDD" id="cd23081">
    <property type="entry name" value="cpPDZ_EcRseP-like"/>
    <property type="match status" value="1"/>
</dbReference>
<dbReference type="Pfam" id="PF17820">
    <property type="entry name" value="PDZ_6"/>
    <property type="match status" value="1"/>
</dbReference>
<evidence type="ECO:0000256" key="9">
    <source>
        <dbReference type="ARBA" id="ARBA00023049"/>
    </source>
</evidence>
<keyword evidence="10 11" id="KW-0472">Membrane</keyword>
<dbReference type="GO" id="GO:0008237">
    <property type="term" value="F:metallopeptidase activity"/>
    <property type="evidence" value="ECO:0007669"/>
    <property type="project" value="UniProtKB-KW"/>
</dbReference>
<evidence type="ECO:0000256" key="11">
    <source>
        <dbReference type="RuleBase" id="RU362031"/>
    </source>
</evidence>
<comment type="subcellular location">
    <subcellularLocation>
        <location evidence="2">Membrane</location>
        <topology evidence="2">Multi-pass membrane protein</topology>
    </subcellularLocation>
</comment>
<dbReference type="Proteomes" id="UP000735205">
    <property type="component" value="Unassembled WGS sequence"/>
</dbReference>
<comment type="similarity">
    <text evidence="3 11">Belongs to the peptidase M50B family.</text>
</comment>
<evidence type="ECO:0000256" key="8">
    <source>
        <dbReference type="ARBA" id="ARBA00022989"/>
    </source>
</evidence>
<keyword evidence="7 11" id="KW-0862">Zinc</keyword>
<evidence type="ECO:0000313" key="13">
    <source>
        <dbReference type="EMBL" id="MBS9336135.1"/>
    </source>
</evidence>
<evidence type="ECO:0000256" key="10">
    <source>
        <dbReference type="ARBA" id="ARBA00023136"/>
    </source>
</evidence>
<evidence type="ECO:0000256" key="7">
    <source>
        <dbReference type="ARBA" id="ARBA00022833"/>
    </source>
</evidence>
<evidence type="ECO:0000256" key="5">
    <source>
        <dbReference type="ARBA" id="ARBA00022692"/>
    </source>
</evidence>
<evidence type="ECO:0000313" key="14">
    <source>
        <dbReference type="Proteomes" id="UP000735205"/>
    </source>
</evidence>
<evidence type="ECO:0000256" key="2">
    <source>
        <dbReference type="ARBA" id="ARBA00004141"/>
    </source>
</evidence>
<dbReference type="Gene3D" id="2.30.42.10">
    <property type="match status" value="1"/>
</dbReference>
<proteinExistence type="inferred from homology"/>
<name>A0ABS5QSL7_9LACO</name>
<feature type="transmembrane region" description="Helical" evidence="11">
    <location>
        <begin position="6"/>
        <end position="27"/>
    </location>
</feature>
<dbReference type="SMART" id="SM00228">
    <property type="entry name" value="PDZ"/>
    <property type="match status" value="1"/>
</dbReference>
<sequence>MSITAIIAFLIVFGLLVSFHEFGHFIVAKKCGVLVREFAIGMGPKIFAWVRNDTAYTIRLLPVGGYVRMASEEDHDELDAGQRVFLQVNSAGLVQRIDYRSDQEEAGFLFQIDEADLVDNMTLKGLRAGSEESEQFKVAPDAMLIDESGQETKVAPRSSWVESSPAIKRVAINLAGPFMNFVLAIVAVLILSFSLNQVSLNEPILGQVQKSQPAAKAGLKANDRITSVNGHSVDSFTDFASLVTEQKDQPMTIAYRRHGQVKTTMVQAEKTTVSGQEVYRIGVLAKGETGIVDRLQYAWLMGTSWFTQVFNGIVNLFSTTFSLNKIGGPVMLAKATSTATNQGFLTVLALLGMLSVNLGLVNLLPIPPLDGGKVFLDLYESIFRRPFPKVLSTGFITVGTIALIILMILVTANDLIHF</sequence>
<evidence type="ECO:0000256" key="3">
    <source>
        <dbReference type="ARBA" id="ARBA00007931"/>
    </source>
</evidence>
<dbReference type="NCBIfam" id="TIGR00054">
    <property type="entry name" value="RIP metalloprotease RseP"/>
    <property type="match status" value="1"/>
</dbReference>
<feature type="transmembrane region" description="Helical" evidence="11">
    <location>
        <begin position="305"/>
        <end position="323"/>
    </location>
</feature>
<feature type="transmembrane region" description="Helical" evidence="11">
    <location>
        <begin position="386"/>
        <end position="410"/>
    </location>
</feature>
<organism evidence="13 14">
    <name type="scientific">Fructobacillus papyrifericola</name>
    <dbReference type="NCBI Taxonomy" id="2713172"/>
    <lineage>
        <taxon>Bacteria</taxon>
        <taxon>Bacillati</taxon>
        <taxon>Bacillota</taxon>
        <taxon>Bacilli</taxon>
        <taxon>Lactobacillales</taxon>
        <taxon>Lactobacillaceae</taxon>
        <taxon>Fructobacillus</taxon>
    </lineage>
</organism>
<evidence type="ECO:0000259" key="12">
    <source>
        <dbReference type="SMART" id="SM00228"/>
    </source>
</evidence>
<keyword evidence="11" id="KW-0479">Metal-binding</keyword>
<dbReference type="EC" id="3.4.24.-" evidence="11"/>
<dbReference type="InterPro" id="IPR004387">
    <property type="entry name" value="Pept_M50_Zn"/>
</dbReference>
<keyword evidence="8 11" id="KW-1133">Transmembrane helix</keyword>
<gene>
    <name evidence="13" type="primary">rseP</name>
    <name evidence="13" type="ORF">G6R28_02670</name>
</gene>
<dbReference type="InterPro" id="IPR008915">
    <property type="entry name" value="Peptidase_M50"/>
</dbReference>
<comment type="cofactor">
    <cofactor evidence="1 11">
        <name>Zn(2+)</name>
        <dbReference type="ChEBI" id="CHEBI:29105"/>
    </cofactor>
</comment>
<keyword evidence="5 11" id="KW-0812">Transmembrane</keyword>
<reference evidence="13 14" key="1">
    <citation type="submission" date="2020-02" db="EMBL/GenBank/DDBJ databases">
        <title>Fructobacillus sp. isolated from paper mulberry of Taiwan.</title>
        <authorList>
            <person name="Lin S.-T."/>
        </authorList>
    </citation>
    <scope>NUCLEOTIDE SEQUENCE [LARGE SCALE GENOMIC DNA]</scope>
    <source>
        <strain evidence="13 14">M1-21</strain>
    </source>
</reference>
<dbReference type="InterPro" id="IPR001478">
    <property type="entry name" value="PDZ"/>
</dbReference>
<keyword evidence="4" id="KW-0645">Protease</keyword>
<feature type="transmembrane region" description="Helical" evidence="11">
    <location>
        <begin position="344"/>
        <end position="366"/>
    </location>
</feature>
<keyword evidence="14" id="KW-1185">Reference proteome</keyword>
<accession>A0ABS5QSL7</accession>
<dbReference type="CDD" id="cd06163">
    <property type="entry name" value="S2P-M50_PDZ_RseP-like"/>
    <property type="match status" value="1"/>
</dbReference>
<dbReference type="RefSeq" id="WP_213792683.1">
    <property type="nucleotide sequence ID" value="NZ_JAAMFJ010000001.1"/>
</dbReference>
<evidence type="ECO:0000256" key="4">
    <source>
        <dbReference type="ARBA" id="ARBA00022670"/>
    </source>
</evidence>
<dbReference type="InterPro" id="IPR036034">
    <property type="entry name" value="PDZ_sf"/>
</dbReference>
<comment type="caution">
    <text evidence="13">The sequence shown here is derived from an EMBL/GenBank/DDBJ whole genome shotgun (WGS) entry which is preliminary data.</text>
</comment>
<dbReference type="PANTHER" id="PTHR42837:SF2">
    <property type="entry name" value="MEMBRANE METALLOPROTEASE ARASP2, CHLOROPLASTIC-RELATED"/>
    <property type="match status" value="1"/>
</dbReference>
<protein>
    <recommendedName>
        <fullName evidence="11">Zinc metalloprotease</fullName>
        <ecNumber evidence="11">3.4.24.-</ecNumber>
    </recommendedName>
</protein>